<evidence type="ECO:0000256" key="1">
    <source>
        <dbReference type="SAM" id="MobiDB-lite"/>
    </source>
</evidence>
<sequence>MSLEIWANIFLQHIAEDAYEMYDVYGAYRAYKTYSAYKTYDTYDTMKGMMDMMKVLTGIVKRGARARNENRKGDENEGKNRSSNRNESGNKGKEREDARMNCETMTVEGLTSTTNPHPHLPCPTPTTIHAPTVPAQALELHAHIPGAIALAFAFTPSRGLTMLLNAEDWQQEWREGRAWMEDEGEATTFALWIYGIWHTVRSRRSRDSGERERLTASGLNVPHSALTSQSFRFAGLWHSDHIPDKVKAGSPGGFSIGWVWASFTAAALPMLITEVSYPLYRSPLMLMYNALWQGGAIVYTSAGSRKGRPEEALKTLAYYHADGDENDPLVQYKFNEIKNTIEFDRTVAANIGWLSLIATPGNRRHLHIIVALVFYKVFDSIGITDPTIQLLINGILQIWNLTWALLGAALCAQWGWPSFPCCRLSAQHSSLFMVLLLLHTQ</sequence>
<protein>
    <submittedName>
        <fullName evidence="2">Uncharacterized protein</fullName>
    </submittedName>
</protein>
<evidence type="ECO:0000313" key="3">
    <source>
        <dbReference type="Proteomes" id="UP000807025"/>
    </source>
</evidence>
<reference evidence="2" key="1">
    <citation type="submission" date="2020-11" db="EMBL/GenBank/DDBJ databases">
        <authorList>
            <consortium name="DOE Joint Genome Institute"/>
            <person name="Ahrendt S."/>
            <person name="Riley R."/>
            <person name="Andreopoulos W."/>
            <person name="Labutti K."/>
            <person name="Pangilinan J."/>
            <person name="Ruiz-Duenas F.J."/>
            <person name="Barrasa J.M."/>
            <person name="Sanchez-Garcia M."/>
            <person name="Camarero S."/>
            <person name="Miyauchi S."/>
            <person name="Serrano A."/>
            <person name="Linde D."/>
            <person name="Babiker R."/>
            <person name="Drula E."/>
            <person name="Ayuso-Fernandez I."/>
            <person name="Pacheco R."/>
            <person name="Padilla G."/>
            <person name="Ferreira P."/>
            <person name="Barriuso J."/>
            <person name="Kellner H."/>
            <person name="Castanera R."/>
            <person name="Alfaro M."/>
            <person name="Ramirez L."/>
            <person name="Pisabarro A.G."/>
            <person name="Kuo A."/>
            <person name="Tritt A."/>
            <person name="Lipzen A."/>
            <person name="He G."/>
            <person name="Yan M."/>
            <person name="Ng V."/>
            <person name="Cullen D."/>
            <person name="Martin F."/>
            <person name="Rosso M.-N."/>
            <person name="Henrissat B."/>
            <person name="Hibbett D."/>
            <person name="Martinez A.T."/>
            <person name="Grigoriev I.V."/>
        </authorList>
    </citation>
    <scope>NUCLEOTIDE SEQUENCE</scope>
    <source>
        <strain evidence="2">ATCC 90797</strain>
    </source>
</reference>
<dbReference type="EMBL" id="MU154557">
    <property type="protein sequence ID" value="KAF9495915.1"/>
    <property type="molecule type" value="Genomic_DNA"/>
</dbReference>
<feature type="region of interest" description="Disordered" evidence="1">
    <location>
        <begin position="63"/>
        <end position="98"/>
    </location>
</feature>
<organism evidence="2 3">
    <name type="scientific">Pleurotus eryngii</name>
    <name type="common">Boletus of the steppes</name>
    <dbReference type="NCBI Taxonomy" id="5323"/>
    <lineage>
        <taxon>Eukaryota</taxon>
        <taxon>Fungi</taxon>
        <taxon>Dikarya</taxon>
        <taxon>Basidiomycota</taxon>
        <taxon>Agaricomycotina</taxon>
        <taxon>Agaricomycetes</taxon>
        <taxon>Agaricomycetidae</taxon>
        <taxon>Agaricales</taxon>
        <taxon>Pleurotineae</taxon>
        <taxon>Pleurotaceae</taxon>
        <taxon>Pleurotus</taxon>
    </lineage>
</organism>
<dbReference type="OrthoDB" id="6133115at2759"/>
<dbReference type="Proteomes" id="UP000807025">
    <property type="component" value="Unassembled WGS sequence"/>
</dbReference>
<name>A0A9P6A0A7_PLEER</name>
<dbReference type="Gene3D" id="1.20.1250.20">
    <property type="entry name" value="MFS general substrate transporter like domains"/>
    <property type="match status" value="1"/>
</dbReference>
<feature type="compositionally biased region" description="Basic and acidic residues" evidence="1">
    <location>
        <begin position="88"/>
        <end position="98"/>
    </location>
</feature>
<evidence type="ECO:0000313" key="2">
    <source>
        <dbReference type="EMBL" id="KAF9495915.1"/>
    </source>
</evidence>
<dbReference type="InterPro" id="IPR036259">
    <property type="entry name" value="MFS_trans_sf"/>
</dbReference>
<gene>
    <name evidence="2" type="ORF">BDN71DRAFT_1430599</name>
</gene>
<keyword evidence="3" id="KW-1185">Reference proteome</keyword>
<dbReference type="AlphaFoldDB" id="A0A9P6A0A7"/>
<accession>A0A9P6A0A7</accession>
<proteinExistence type="predicted"/>
<feature type="compositionally biased region" description="Basic and acidic residues" evidence="1">
    <location>
        <begin position="66"/>
        <end position="80"/>
    </location>
</feature>
<comment type="caution">
    <text evidence="2">The sequence shown here is derived from an EMBL/GenBank/DDBJ whole genome shotgun (WGS) entry which is preliminary data.</text>
</comment>